<proteinExistence type="predicted"/>
<evidence type="ECO:0000313" key="2">
    <source>
        <dbReference type="Proteomes" id="UP000003172"/>
    </source>
</evidence>
<reference evidence="1 2" key="1">
    <citation type="submission" date="2012-04" db="EMBL/GenBank/DDBJ databases">
        <authorList>
            <person name="Genoscope - CEA"/>
        </authorList>
    </citation>
    <scope>NUCLEOTIDE SEQUENCE [LARGE SCALE GENOMIC DNA]</scope>
    <source>
        <strain evidence="1 2">9717</strain>
    </source>
</reference>
<accession>I4FN73</accession>
<gene>
    <name evidence="1" type="ORF">MICAB_2960001</name>
</gene>
<dbReference type="EMBL" id="CAII01000219">
    <property type="protein sequence ID" value="CCH97098.1"/>
    <property type="molecule type" value="Genomic_DNA"/>
</dbReference>
<sequence length="35" mass="3960">MSSKSTIKLLIAFNDPNLEPEERDEQAQVLLTELS</sequence>
<dbReference type="AlphaFoldDB" id="I4FN73"/>
<evidence type="ECO:0000313" key="1">
    <source>
        <dbReference type="EMBL" id="CCH97098.1"/>
    </source>
</evidence>
<protein>
    <submittedName>
        <fullName evidence="1">Similar to tr|Q8YMB6|Q8YMB6</fullName>
    </submittedName>
</protein>
<organism evidence="1 2">
    <name type="scientific">Microcystis aeruginosa PCC 9717</name>
    <dbReference type="NCBI Taxonomy" id="1160286"/>
    <lineage>
        <taxon>Bacteria</taxon>
        <taxon>Bacillati</taxon>
        <taxon>Cyanobacteriota</taxon>
        <taxon>Cyanophyceae</taxon>
        <taxon>Oscillatoriophycideae</taxon>
        <taxon>Chroococcales</taxon>
        <taxon>Microcystaceae</taxon>
        <taxon>Microcystis</taxon>
    </lineage>
</organism>
<dbReference type="HOGENOM" id="CLU_3365879_0_0_3"/>
<comment type="caution">
    <text evidence="1">The sequence shown here is derived from an EMBL/GenBank/DDBJ whole genome shotgun (WGS) entry which is preliminary data.</text>
</comment>
<name>I4FN73_MICAE</name>
<dbReference type="Proteomes" id="UP000003172">
    <property type="component" value="Unassembled WGS sequence"/>
</dbReference>